<protein>
    <submittedName>
        <fullName evidence="9">Cytochrome c2</fullName>
    </submittedName>
</protein>
<evidence type="ECO:0000256" key="1">
    <source>
        <dbReference type="ARBA" id="ARBA00022448"/>
    </source>
</evidence>
<dbReference type="PROSITE" id="PS51007">
    <property type="entry name" value="CYTC"/>
    <property type="match status" value="1"/>
</dbReference>
<sequence>MNRKFVLGAVLALAAGASYAQDAQDTVAIGKKLTTNNCAVCHTFGKGEPNGQGPNLFGILGKPFASEPGFKYSAGMKAAAASKVWDDKLLDAWLTDTQTVAPGNAMTYFEGDPARRAKIIAYLRTLH</sequence>
<dbReference type="STRING" id="326474.AWB65_01518"/>
<dbReference type="Gene3D" id="1.10.760.10">
    <property type="entry name" value="Cytochrome c-like domain"/>
    <property type="match status" value="1"/>
</dbReference>
<evidence type="ECO:0000259" key="8">
    <source>
        <dbReference type="PROSITE" id="PS51007"/>
    </source>
</evidence>
<dbReference type="Pfam" id="PF00034">
    <property type="entry name" value="Cytochrom_C"/>
    <property type="match status" value="1"/>
</dbReference>
<dbReference type="PANTHER" id="PTHR11961">
    <property type="entry name" value="CYTOCHROME C"/>
    <property type="match status" value="1"/>
</dbReference>
<keyword evidence="10" id="KW-1185">Reference proteome</keyword>
<dbReference type="AlphaFoldDB" id="A0A158G2Q3"/>
<keyword evidence="5 6" id="KW-0408">Iron</keyword>
<dbReference type="GO" id="GO:0009055">
    <property type="term" value="F:electron transfer activity"/>
    <property type="evidence" value="ECO:0007669"/>
    <property type="project" value="InterPro"/>
</dbReference>
<keyword evidence="1" id="KW-0813">Transport</keyword>
<keyword evidence="2 6" id="KW-0349">Heme</keyword>
<dbReference type="Proteomes" id="UP000054977">
    <property type="component" value="Unassembled WGS sequence"/>
</dbReference>
<dbReference type="RefSeq" id="WP_087666544.1">
    <property type="nucleotide sequence ID" value="NZ_FCNW02000004.1"/>
</dbReference>
<proteinExistence type="predicted"/>
<dbReference type="SUPFAM" id="SSF46626">
    <property type="entry name" value="Cytochrome c"/>
    <property type="match status" value="1"/>
</dbReference>
<keyword evidence="7" id="KW-0732">Signal</keyword>
<feature type="chain" id="PRO_5011116695" evidence="7">
    <location>
        <begin position="21"/>
        <end position="127"/>
    </location>
</feature>
<gene>
    <name evidence="9" type="ORF">AWB65_01518</name>
</gene>
<feature type="signal peptide" evidence="7">
    <location>
        <begin position="1"/>
        <end position="20"/>
    </location>
</feature>
<dbReference type="InterPro" id="IPR036909">
    <property type="entry name" value="Cyt_c-like_dom_sf"/>
</dbReference>
<evidence type="ECO:0000256" key="5">
    <source>
        <dbReference type="ARBA" id="ARBA00023004"/>
    </source>
</evidence>
<evidence type="ECO:0000256" key="2">
    <source>
        <dbReference type="ARBA" id="ARBA00022617"/>
    </source>
</evidence>
<reference evidence="9" key="1">
    <citation type="submission" date="2016-01" db="EMBL/GenBank/DDBJ databases">
        <authorList>
            <person name="Peeters C."/>
        </authorList>
    </citation>
    <scope>NUCLEOTIDE SEQUENCE [LARGE SCALE GENOMIC DNA]</scope>
    <source>
        <strain evidence="9">LMG 22934</strain>
    </source>
</reference>
<organism evidence="9 10">
    <name type="scientific">Caballeronia humi</name>
    <dbReference type="NCBI Taxonomy" id="326474"/>
    <lineage>
        <taxon>Bacteria</taxon>
        <taxon>Pseudomonadati</taxon>
        <taxon>Pseudomonadota</taxon>
        <taxon>Betaproteobacteria</taxon>
        <taxon>Burkholderiales</taxon>
        <taxon>Burkholderiaceae</taxon>
        <taxon>Caballeronia</taxon>
    </lineage>
</organism>
<evidence type="ECO:0000256" key="4">
    <source>
        <dbReference type="ARBA" id="ARBA00022982"/>
    </source>
</evidence>
<comment type="caution">
    <text evidence="9">The sequence shown here is derived from an EMBL/GenBank/DDBJ whole genome shotgun (WGS) entry which is preliminary data.</text>
</comment>
<evidence type="ECO:0000313" key="10">
    <source>
        <dbReference type="Proteomes" id="UP000054977"/>
    </source>
</evidence>
<dbReference type="InterPro" id="IPR002327">
    <property type="entry name" value="Cyt_c_1A/1B"/>
</dbReference>
<feature type="domain" description="Cytochrome c" evidence="8">
    <location>
        <begin position="25"/>
        <end position="127"/>
    </location>
</feature>
<accession>A0A158G2Q3</accession>
<evidence type="ECO:0000256" key="7">
    <source>
        <dbReference type="SAM" id="SignalP"/>
    </source>
</evidence>
<keyword evidence="4" id="KW-0249">Electron transport</keyword>
<evidence type="ECO:0000256" key="6">
    <source>
        <dbReference type="PROSITE-ProRule" id="PRU00433"/>
    </source>
</evidence>
<evidence type="ECO:0000313" key="9">
    <source>
        <dbReference type="EMBL" id="SAL26131.1"/>
    </source>
</evidence>
<dbReference type="GO" id="GO:0020037">
    <property type="term" value="F:heme binding"/>
    <property type="evidence" value="ECO:0007669"/>
    <property type="project" value="InterPro"/>
</dbReference>
<keyword evidence="3 6" id="KW-0479">Metal-binding</keyword>
<dbReference type="GO" id="GO:0046872">
    <property type="term" value="F:metal ion binding"/>
    <property type="evidence" value="ECO:0007669"/>
    <property type="project" value="UniProtKB-KW"/>
</dbReference>
<dbReference type="EMBL" id="FCNW02000004">
    <property type="protein sequence ID" value="SAL26131.1"/>
    <property type="molecule type" value="Genomic_DNA"/>
</dbReference>
<dbReference type="OrthoDB" id="9805828at2"/>
<dbReference type="InterPro" id="IPR009056">
    <property type="entry name" value="Cyt_c-like_dom"/>
</dbReference>
<evidence type="ECO:0000256" key="3">
    <source>
        <dbReference type="ARBA" id="ARBA00022723"/>
    </source>
</evidence>
<name>A0A158G2Q3_9BURK</name>
<dbReference type="PRINTS" id="PR00604">
    <property type="entry name" value="CYTCHRMECIAB"/>
</dbReference>